<dbReference type="Proteomes" id="UP000805193">
    <property type="component" value="Unassembled WGS sequence"/>
</dbReference>
<evidence type="ECO:0000313" key="1">
    <source>
        <dbReference type="EMBL" id="KAG0432673.1"/>
    </source>
</evidence>
<sequence length="201" mass="21856">MVDTSNYLPPRIRRLKQTVKLSAGDPLRLACVAQGYPAPSYRWFRKDDSLVLPVATGGNGRVRVFRGFLLIQSTVRQDAGTYVCAANNSAGEDRTQFEVVVTMSLKVSVSPGTVLTQEGKTVVFNCSVRGFPVSSVSWMKNLQLLVPSNRVRAVGQTVLHISGVQRADRGMYQCVAHGHDSSAQGAAQLVLEGKGTQLRYS</sequence>
<evidence type="ECO:0000313" key="2">
    <source>
        <dbReference type="Proteomes" id="UP000805193"/>
    </source>
</evidence>
<gene>
    <name evidence="1" type="ORF">HPB47_020614</name>
</gene>
<keyword evidence="2" id="KW-1185">Reference proteome</keyword>
<reference evidence="1 2" key="1">
    <citation type="journal article" date="2020" name="Cell">
        <title>Large-Scale Comparative Analyses of Tick Genomes Elucidate Their Genetic Diversity and Vector Capacities.</title>
        <authorList>
            <consortium name="Tick Genome and Microbiome Consortium (TIGMIC)"/>
            <person name="Jia N."/>
            <person name="Wang J."/>
            <person name="Shi W."/>
            <person name="Du L."/>
            <person name="Sun Y."/>
            <person name="Zhan W."/>
            <person name="Jiang J.F."/>
            <person name="Wang Q."/>
            <person name="Zhang B."/>
            <person name="Ji P."/>
            <person name="Bell-Sakyi L."/>
            <person name="Cui X.M."/>
            <person name="Yuan T.T."/>
            <person name="Jiang B.G."/>
            <person name="Yang W.F."/>
            <person name="Lam T.T."/>
            <person name="Chang Q.C."/>
            <person name="Ding S.J."/>
            <person name="Wang X.J."/>
            <person name="Zhu J.G."/>
            <person name="Ruan X.D."/>
            <person name="Zhao L."/>
            <person name="Wei J.T."/>
            <person name="Ye R.Z."/>
            <person name="Que T.C."/>
            <person name="Du C.H."/>
            <person name="Zhou Y.H."/>
            <person name="Cheng J.X."/>
            <person name="Dai P.F."/>
            <person name="Guo W.B."/>
            <person name="Han X.H."/>
            <person name="Huang E.J."/>
            <person name="Li L.F."/>
            <person name="Wei W."/>
            <person name="Gao Y.C."/>
            <person name="Liu J.Z."/>
            <person name="Shao H.Z."/>
            <person name="Wang X."/>
            <person name="Wang C.C."/>
            <person name="Yang T.C."/>
            <person name="Huo Q.B."/>
            <person name="Li W."/>
            <person name="Chen H.Y."/>
            <person name="Chen S.E."/>
            <person name="Zhou L.G."/>
            <person name="Ni X.B."/>
            <person name="Tian J.H."/>
            <person name="Sheng Y."/>
            <person name="Liu T."/>
            <person name="Pan Y.S."/>
            <person name="Xia L.Y."/>
            <person name="Li J."/>
            <person name="Zhao F."/>
            <person name="Cao W.C."/>
        </authorList>
    </citation>
    <scope>NUCLEOTIDE SEQUENCE [LARGE SCALE GENOMIC DNA]</scope>
    <source>
        <strain evidence="1">Iper-2018</strain>
    </source>
</reference>
<organism evidence="1 2">
    <name type="scientific">Ixodes persulcatus</name>
    <name type="common">Taiga tick</name>
    <dbReference type="NCBI Taxonomy" id="34615"/>
    <lineage>
        <taxon>Eukaryota</taxon>
        <taxon>Metazoa</taxon>
        <taxon>Ecdysozoa</taxon>
        <taxon>Arthropoda</taxon>
        <taxon>Chelicerata</taxon>
        <taxon>Arachnida</taxon>
        <taxon>Acari</taxon>
        <taxon>Parasitiformes</taxon>
        <taxon>Ixodida</taxon>
        <taxon>Ixodoidea</taxon>
        <taxon>Ixodidae</taxon>
        <taxon>Ixodinae</taxon>
        <taxon>Ixodes</taxon>
    </lineage>
</organism>
<protein>
    <submittedName>
        <fullName evidence="1">Uncharacterized protein</fullName>
    </submittedName>
</protein>
<dbReference type="EMBL" id="JABSTQ010009126">
    <property type="protein sequence ID" value="KAG0432673.1"/>
    <property type="molecule type" value="Genomic_DNA"/>
</dbReference>
<comment type="caution">
    <text evidence="1">The sequence shown here is derived from an EMBL/GenBank/DDBJ whole genome shotgun (WGS) entry which is preliminary data.</text>
</comment>
<accession>A0AC60QFV4</accession>
<proteinExistence type="predicted"/>
<name>A0AC60QFV4_IXOPE</name>